<dbReference type="InterPro" id="IPR016181">
    <property type="entry name" value="Acyl_CoA_acyltransferase"/>
</dbReference>
<dbReference type="PANTHER" id="PTHR47017:SF1">
    <property type="entry name" value="ACYL-COA"/>
    <property type="match status" value="1"/>
</dbReference>
<keyword evidence="3" id="KW-1185">Reference proteome</keyword>
<reference evidence="2 3" key="1">
    <citation type="submission" date="2023-05" db="EMBL/GenBank/DDBJ databases">
        <title>Chelatococcus sp. nov., a moderately thermophilic bacterium isolated from hot spring microbial mat.</title>
        <authorList>
            <person name="Hu C.-J."/>
            <person name="Li W.-J."/>
        </authorList>
    </citation>
    <scope>NUCLEOTIDE SEQUENCE [LARGE SCALE GENOMIC DNA]</scope>
    <source>
        <strain evidence="2 3">SYSU G07232</strain>
    </source>
</reference>
<comment type="caution">
    <text evidence="2">The sequence shown here is derived from an EMBL/GenBank/DDBJ whole genome shotgun (WGS) entry which is preliminary data.</text>
</comment>
<dbReference type="Pfam" id="PF04339">
    <property type="entry name" value="FemAB_like"/>
    <property type="match status" value="1"/>
</dbReference>
<dbReference type="Gene3D" id="3.40.630.30">
    <property type="match status" value="1"/>
</dbReference>
<evidence type="ECO:0000256" key="1">
    <source>
        <dbReference type="SAM" id="MobiDB-lite"/>
    </source>
</evidence>
<dbReference type="Proteomes" id="UP001321492">
    <property type="component" value="Unassembled WGS sequence"/>
</dbReference>
<feature type="compositionally biased region" description="Polar residues" evidence="1">
    <location>
        <begin position="44"/>
        <end position="53"/>
    </location>
</feature>
<protein>
    <submittedName>
        <fullName evidence="2">GNAT family N-acetyltransferase</fullName>
    </submittedName>
</protein>
<gene>
    <name evidence="2" type="ORF">QNA08_03010</name>
</gene>
<sequence length="447" mass="49525">MPRSTPLTEAEGDFVVRVATSLAAVPARAWDACAVGTSESLMQDAATSGSHGSRNGIAAPSAPASPRDRQAIESISEEADSDHQQDADNPFVRHAFLNALEQSGSAVRRAGWQPAHVLVEDRAGGLVAAAPCYVKSHSQGEYVFDHGWADAYERAGGRYYPKLQVSVPFTPATGPRLLVRPGPRSDEARDTLIAGLRALRAGMGASSIHLTFLPRRDWLDLGERGFLQRTDRQFHWTNDGYASFDDFLAALASRKRKVLRRERREALAPGIDIEWLTGRDITEAHWDAFFAFYQHTGSRKWGRPYLTRAFFSLVGETMGERILLVMGRRGGRYIAGALNFIGADTLYGRHWGAIEDHPFLHFEVCYYQAIDFAVARGLARVEAGAQGEHKLLRGYRPVLTYSAHDIADPALRRAIADYLTRERHYVAEEARALDALAPFRHTPARDA</sequence>
<evidence type="ECO:0000313" key="2">
    <source>
        <dbReference type="EMBL" id="MDJ1157209.1"/>
    </source>
</evidence>
<dbReference type="InterPro" id="IPR007434">
    <property type="entry name" value="FemAB-like"/>
</dbReference>
<dbReference type="SUPFAM" id="SSF55729">
    <property type="entry name" value="Acyl-CoA N-acyltransferases (Nat)"/>
    <property type="match status" value="1"/>
</dbReference>
<evidence type="ECO:0000313" key="3">
    <source>
        <dbReference type="Proteomes" id="UP001321492"/>
    </source>
</evidence>
<organism evidence="2 3">
    <name type="scientific">Chelatococcus albus</name>
    <dbReference type="NCBI Taxonomy" id="3047466"/>
    <lineage>
        <taxon>Bacteria</taxon>
        <taxon>Pseudomonadati</taxon>
        <taxon>Pseudomonadota</taxon>
        <taxon>Alphaproteobacteria</taxon>
        <taxon>Hyphomicrobiales</taxon>
        <taxon>Chelatococcaceae</taxon>
        <taxon>Chelatococcus</taxon>
    </lineage>
</organism>
<feature type="region of interest" description="Disordered" evidence="1">
    <location>
        <begin position="44"/>
        <end position="69"/>
    </location>
</feature>
<dbReference type="RefSeq" id="WP_283739176.1">
    <property type="nucleotide sequence ID" value="NZ_JASJEV010000001.1"/>
</dbReference>
<proteinExistence type="predicted"/>
<name>A0ABT7AED8_9HYPH</name>
<accession>A0ABT7AED8</accession>
<dbReference type="PANTHER" id="PTHR47017">
    <property type="entry name" value="ACYL-COA"/>
    <property type="match status" value="1"/>
</dbReference>
<dbReference type="EMBL" id="JASJEV010000001">
    <property type="protein sequence ID" value="MDJ1157209.1"/>
    <property type="molecule type" value="Genomic_DNA"/>
</dbReference>